<dbReference type="RefSeq" id="WP_344764818.1">
    <property type="nucleotide sequence ID" value="NZ_BAAAZE010000013.1"/>
</dbReference>
<keyword evidence="3" id="KW-1185">Reference proteome</keyword>
<sequence>MTLFTNPDVLALIASVSLLMGYYAYLFWRTRRTPETSIHRVNQTARAQWIDHVMSTPGKDLLAVQTLRNLAMAATFKGSSAALLILGTLTLSGQADNLGHAWHAVNAVDIGSAAAPAWWTIKVVSLLGTLIVAFFAFATTIRLLNHVMFMVNLPIEVATGTLSPTSVARRLNRAGWFYSIGMRALFGAVPLAFWLFGAVFFVGATALLVGVLYLIDRNSVEI</sequence>
<evidence type="ECO:0000256" key="1">
    <source>
        <dbReference type="SAM" id="Phobius"/>
    </source>
</evidence>
<feature type="transmembrane region" description="Helical" evidence="1">
    <location>
        <begin position="191"/>
        <end position="215"/>
    </location>
</feature>
<keyword evidence="1" id="KW-0472">Membrane</keyword>
<protein>
    <recommendedName>
        <fullName evidence="4">DUF599 domain-containing protein</fullName>
    </recommendedName>
</protein>
<dbReference type="Pfam" id="PF04654">
    <property type="entry name" value="DUF599"/>
    <property type="match status" value="1"/>
</dbReference>
<organism evidence="2 3">
    <name type="scientific">Actimicrobium antarcticum</name>
    <dbReference type="NCBI Taxonomy" id="1051899"/>
    <lineage>
        <taxon>Bacteria</taxon>
        <taxon>Pseudomonadati</taxon>
        <taxon>Pseudomonadota</taxon>
        <taxon>Betaproteobacteria</taxon>
        <taxon>Burkholderiales</taxon>
        <taxon>Oxalobacteraceae</taxon>
        <taxon>Actimicrobium</taxon>
    </lineage>
</organism>
<feature type="transmembrane region" description="Helical" evidence="1">
    <location>
        <begin position="123"/>
        <end position="144"/>
    </location>
</feature>
<name>A0ABP7TU12_9BURK</name>
<feature type="transmembrane region" description="Helical" evidence="1">
    <location>
        <begin position="12"/>
        <end position="28"/>
    </location>
</feature>
<keyword evidence="1" id="KW-1133">Transmembrane helix</keyword>
<dbReference type="InterPro" id="IPR006747">
    <property type="entry name" value="DUF599"/>
</dbReference>
<proteinExistence type="predicted"/>
<dbReference type="PANTHER" id="PTHR31168">
    <property type="entry name" value="OS02G0292800 PROTEIN"/>
    <property type="match status" value="1"/>
</dbReference>
<keyword evidence="1" id="KW-0812">Transmembrane</keyword>
<gene>
    <name evidence="2" type="ORF">GCM10022212_32250</name>
</gene>
<dbReference type="EMBL" id="BAAAZE010000013">
    <property type="protein sequence ID" value="GAA4031274.1"/>
    <property type="molecule type" value="Genomic_DNA"/>
</dbReference>
<evidence type="ECO:0000313" key="2">
    <source>
        <dbReference type="EMBL" id="GAA4031274.1"/>
    </source>
</evidence>
<dbReference type="Proteomes" id="UP001501353">
    <property type="component" value="Unassembled WGS sequence"/>
</dbReference>
<reference evidence="3" key="1">
    <citation type="journal article" date="2019" name="Int. J. Syst. Evol. Microbiol.">
        <title>The Global Catalogue of Microorganisms (GCM) 10K type strain sequencing project: providing services to taxonomists for standard genome sequencing and annotation.</title>
        <authorList>
            <consortium name="The Broad Institute Genomics Platform"/>
            <consortium name="The Broad Institute Genome Sequencing Center for Infectious Disease"/>
            <person name="Wu L."/>
            <person name="Ma J."/>
        </authorList>
    </citation>
    <scope>NUCLEOTIDE SEQUENCE [LARGE SCALE GENOMIC DNA]</scope>
    <source>
        <strain evidence="3">JCM 16673</strain>
    </source>
</reference>
<dbReference type="PANTHER" id="PTHR31168:SF1">
    <property type="entry name" value="DUF599 FAMILY PROTEIN"/>
    <property type="match status" value="1"/>
</dbReference>
<evidence type="ECO:0008006" key="4">
    <source>
        <dbReference type="Google" id="ProtNLM"/>
    </source>
</evidence>
<evidence type="ECO:0000313" key="3">
    <source>
        <dbReference type="Proteomes" id="UP001501353"/>
    </source>
</evidence>
<accession>A0ABP7TU12</accession>
<comment type="caution">
    <text evidence="2">The sequence shown here is derived from an EMBL/GenBank/DDBJ whole genome shotgun (WGS) entry which is preliminary data.</text>
</comment>